<dbReference type="PANTHER" id="PTHR32347:SF27">
    <property type="entry name" value="RND EFFLUX PUMP MEMBRANE FUSION PROTEIN BARREL-SANDWICH DOMAIN-CONTAINING PROTEIN"/>
    <property type="match status" value="1"/>
</dbReference>
<protein>
    <submittedName>
        <fullName evidence="4">ABC exporter membrane fusion protein, DevB family</fullName>
    </submittedName>
</protein>
<evidence type="ECO:0000256" key="2">
    <source>
        <dbReference type="ARBA" id="ARBA00023054"/>
    </source>
</evidence>
<dbReference type="STRING" id="530564.Psta_3093"/>
<dbReference type="OrthoDB" id="264111at2"/>
<dbReference type="GO" id="GO:0030313">
    <property type="term" value="C:cell envelope"/>
    <property type="evidence" value="ECO:0007669"/>
    <property type="project" value="UniProtKB-SubCell"/>
</dbReference>
<accession>D2QWF4</accession>
<evidence type="ECO:0000256" key="1">
    <source>
        <dbReference type="ARBA" id="ARBA00004196"/>
    </source>
</evidence>
<dbReference type="HOGENOM" id="CLU_031364_1_0_0"/>
<feature type="domain" description="Multidrug resistance protein MdtA-like barrel-sandwich hybrid" evidence="3">
    <location>
        <begin position="71"/>
        <end position="244"/>
    </location>
</feature>
<dbReference type="Gene3D" id="2.40.50.100">
    <property type="match status" value="1"/>
</dbReference>
<dbReference type="AlphaFoldDB" id="D2QWF4"/>
<evidence type="ECO:0000259" key="3">
    <source>
        <dbReference type="Pfam" id="PF25917"/>
    </source>
</evidence>
<dbReference type="InterPro" id="IPR058625">
    <property type="entry name" value="MdtA-like_BSH"/>
</dbReference>
<sequence length="349" mass="38101" precursor="true">MMRTVISIAVVIVVAAGIALYVYPQANAASHVETTPALQTPLNHIHALGRLEPRGRLLRIHAPSGNEGACIEKLLVEEGQDVEEGEVLAVLDNHQRRKAAAIEAEAQVRTAEAKLADIKAGAKQGEIAAQRAMVKLTESQKLYSQRQLDRARQLRDSNALSNEEFENTEWAFNRVNLEHQQQLERLASVMEVRATDVQVAEQEIAVARAAVVSAQANLAVTEIRAPITGRILALHCRTGERLSENGFAQIGNVQQMQAVAEVYEADLQRVKVGCRATVLVESTGETLEGVVVELGNLVARKVVLTNDPVSDTDARVVEVRVQLSQAASQKVERLSNARVQVHIELPPRS</sequence>
<keyword evidence="5" id="KW-1185">Reference proteome</keyword>
<dbReference type="SUPFAM" id="SSF111369">
    <property type="entry name" value="HlyD-like secretion proteins"/>
    <property type="match status" value="1"/>
</dbReference>
<dbReference type="eggNOG" id="COG0845">
    <property type="taxonomic scope" value="Bacteria"/>
</dbReference>
<organism evidence="4 5">
    <name type="scientific">Pirellula staleyi (strain ATCC 27377 / DSM 6068 / ICPB 4128)</name>
    <name type="common">Pirella staleyi</name>
    <dbReference type="NCBI Taxonomy" id="530564"/>
    <lineage>
        <taxon>Bacteria</taxon>
        <taxon>Pseudomonadati</taxon>
        <taxon>Planctomycetota</taxon>
        <taxon>Planctomycetia</taxon>
        <taxon>Pirellulales</taxon>
        <taxon>Pirellulaceae</taxon>
        <taxon>Pirellula</taxon>
    </lineage>
</organism>
<gene>
    <name evidence="4" type="ordered locus">Psta_3093</name>
</gene>
<dbReference type="Pfam" id="PF25917">
    <property type="entry name" value="BSH_RND"/>
    <property type="match status" value="1"/>
</dbReference>
<reference evidence="4 5" key="1">
    <citation type="journal article" date="2009" name="Stand. Genomic Sci.">
        <title>Complete genome sequence of Pirellula staleyi type strain (ATCC 27377).</title>
        <authorList>
            <person name="Clum A."/>
            <person name="Tindall B.J."/>
            <person name="Sikorski J."/>
            <person name="Ivanova N."/>
            <person name="Mavrommatis K."/>
            <person name="Lucas S."/>
            <person name="Glavina del Rio T."/>
            <person name="Nolan M."/>
            <person name="Chen F."/>
            <person name="Tice H."/>
            <person name="Pitluck S."/>
            <person name="Cheng J.F."/>
            <person name="Chertkov O."/>
            <person name="Brettin T."/>
            <person name="Han C."/>
            <person name="Detter J.C."/>
            <person name="Kuske C."/>
            <person name="Bruce D."/>
            <person name="Goodwin L."/>
            <person name="Ovchinikova G."/>
            <person name="Pati A."/>
            <person name="Mikhailova N."/>
            <person name="Chen A."/>
            <person name="Palaniappan K."/>
            <person name="Land M."/>
            <person name="Hauser L."/>
            <person name="Chang Y.J."/>
            <person name="Jeffries C.D."/>
            <person name="Chain P."/>
            <person name="Rohde M."/>
            <person name="Goker M."/>
            <person name="Bristow J."/>
            <person name="Eisen J.A."/>
            <person name="Markowitz V."/>
            <person name="Hugenholtz P."/>
            <person name="Kyrpides N.C."/>
            <person name="Klenk H.P."/>
            <person name="Lapidus A."/>
        </authorList>
    </citation>
    <scope>NUCLEOTIDE SEQUENCE [LARGE SCALE GENOMIC DNA]</scope>
    <source>
        <strain evidence="5">ATCC 27377 / DSM 6068 / ICPB 4128</strain>
    </source>
</reference>
<comment type="subcellular location">
    <subcellularLocation>
        <location evidence="1">Cell envelope</location>
    </subcellularLocation>
</comment>
<dbReference type="Proteomes" id="UP000001887">
    <property type="component" value="Chromosome"/>
</dbReference>
<dbReference type="InterPro" id="IPR014315">
    <property type="entry name" value="ABC_heterocyst_DevB"/>
</dbReference>
<evidence type="ECO:0000313" key="4">
    <source>
        <dbReference type="EMBL" id="ADB17757.1"/>
    </source>
</evidence>
<dbReference type="EMBL" id="CP001848">
    <property type="protein sequence ID" value="ADB17757.1"/>
    <property type="molecule type" value="Genomic_DNA"/>
</dbReference>
<dbReference type="KEGG" id="psl:Psta_3093"/>
<name>D2QWF4_PIRSD</name>
<keyword evidence="2" id="KW-0175">Coiled coil</keyword>
<evidence type="ECO:0000313" key="5">
    <source>
        <dbReference type="Proteomes" id="UP000001887"/>
    </source>
</evidence>
<proteinExistence type="predicted"/>
<dbReference type="PANTHER" id="PTHR32347">
    <property type="entry name" value="EFFLUX SYSTEM COMPONENT YKNX-RELATED"/>
    <property type="match status" value="1"/>
</dbReference>
<dbReference type="NCBIfam" id="TIGR02971">
    <property type="entry name" value="heterocyst_DevB"/>
    <property type="match status" value="1"/>
</dbReference>
<dbReference type="InterPro" id="IPR050465">
    <property type="entry name" value="UPF0194_transport"/>
</dbReference>
<dbReference type="Gene3D" id="2.40.30.170">
    <property type="match status" value="1"/>
</dbReference>